<dbReference type="PROSITE" id="PS50889">
    <property type="entry name" value="S4"/>
    <property type="match status" value="1"/>
</dbReference>
<feature type="domain" description="RNA-binding S4" evidence="6">
    <location>
        <begin position="5"/>
        <end position="65"/>
    </location>
</feature>
<dbReference type="GO" id="GO:0043023">
    <property type="term" value="F:ribosomal large subunit binding"/>
    <property type="evidence" value="ECO:0007669"/>
    <property type="project" value="InterPro"/>
</dbReference>
<evidence type="ECO:0000256" key="5">
    <source>
        <dbReference type="SAM" id="MobiDB-lite"/>
    </source>
</evidence>
<keyword evidence="3" id="KW-0238">DNA-binding</keyword>
<dbReference type="InterPro" id="IPR002942">
    <property type="entry name" value="S4_RNA-bd"/>
</dbReference>
<keyword evidence="2 4" id="KW-0694">RNA-binding</keyword>
<dbReference type="SUPFAM" id="SSF55174">
    <property type="entry name" value="Alpha-L RNA-binding motif"/>
    <property type="match status" value="1"/>
</dbReference>
<dbReference type="GO" id="GO:0003677">
    <property type="term" value="F:DNA binding"/>
    <property type="evidence" value="ECO:0007669"/>
    <property type="project" value="UniProtKB-KW"/>
</dbReference>
<feature type="compositionally biased region" description="Basic and acidic residues" evidence="5">
    <location>
        <begin position="90"/>
        <end position="101"/>
    </location>
</feature>
<dbReference type="InterPro" id="IPR036986">
    <property type="entry name" value="S4_RNA-bd_sf"/>
</dbReference>
<accession>A0A2V1K2V2</accession>
<dbReference type="CDD" id="cd00165">
    <property type="entry name" value="S4"/>
    <property type="match status" value="1"/>
</dbReference>
<dbReference type="SMART" id="SM00363">
    <property type="entry name" value="S4"/>
    <property type="match status" value="1"/>
</dbReference>
<proteinExistence type="inferred from homology"/>
<feature type="compositionally biased region" description="Basic and acidic residues" evidence="5">
    <location>
        <begin position="109"/>
        <end position="128"/>
    </location>
</feature>
<dbReference type="GO" id="GO:0034605">
    <property type="term" value="P:cellular response to heat"/>
    <property type="evidence" value="ECO:0007669"/>
    <property type="project" value="InterPro"/>
</dbReference>
<protein>
    <submittedName>
        <fullName evidence="7">RNA-binding protein</fullName>
    </submittedName>
</protein>
<dbReference type="EMBL" id="QETA01000001">
    <property type="protein sequence ID" value="PWF25554.1"/>
    <property type="molecule type" value="Genomic_DNA"/>
</dbReference>
<sequence>MSDRIRLDKWLWAARFYKTRSLASDEIGKGRVQVNGQPAKPAREVGPGDLVIVRKEDPPIEVRVRAVSGARGPATVARQLYEETPASTAARERAAEMRRLAPEPALDLEAGRPTKRDRRLIDRMRGQS</sequence>
<dbReference type="GO" id="GO:0003727">
    <property type="term" value="F:single-stranded RNA binding"/>
    <property type="evidence" value="ECO:0007669"/>
    <property type="project" value="InterPro"/>
</dbReference>
<feature type="region of interest" description="Disordered" evidence="5">
    <location>
        <begin position="85"/>
        <end position="128"/>
    </location>
</feature>
<name>A0A2V1K2V2_9BURK</name>
<dbReference type="PIRSF" id="PIRSF016821">
    <property type="entry name" value="HSP15"/>
    <property type="match status" value="1"/>
</dbReference>
<evidence type="ECO:0000256" key="2">
    <source>
        <dbReference type="ARBA" id="ARBA00022884"/>
    </source>
</evidence>
<evidence type="ECO:0000256" key="1">
    <source>
        <dbReference type="ARBA" id="ARBA00008396"/>
    </source>
</evidence>
<dbReference type="Proteomes" id="UP000245212">
    <property type="component" value="Unassembled WGS sequence"/>
</dbReference>
<evidence type="ECO:0000313" key="7">
    <source>
        <dbReference type="EMBL" id="PWF25554.1"/>
    </source>
</evidence>
<organism evidence="7 8">
    <name type="scientific">Corticimicrobacter populi</name>
    <dbReference type="NCBI Taxonomy" id="2175229"/>
    <lineage>
        <taxon>Bacteria</taxon>
        <taxon>Pseudomonadati</taxon>
        <taxon>Pseudomonadota</taxon>
        <taxon>Betaproteobacteria</taxon>
        <taxon>Burkholderiales</taxon>
        <taxon>Alcaligenaceae</taxon>
        <taxon>Corticimicrobacter</taxon>
    </lineage>
</organism>
<dbReference type="RefSeq" id="WP_109060958.1">
    <property type="nucleotide sequence ID" value="NZ_QETA01000001.1"/>
</dbReference>
<keyword evidence="8" id="KW-1185">Reference proteome</keyword>
<evidence type="ECO:0000313" key="8">
    <source>
        <dbReference type="Proteomes" id="UP000245212"/>
    </source>
</evidence>
<dbReference type="InterPro" id="IPR025708">
    <property type="entry name" value="HSP15"/>
</dbReference>
<evidence type="ECO:0000256" key="3">
    <source>
        <dbReference type="ARBA" id="ARBA00023125"/>
    </source>
</evidence>
<reference evidence="8" key="1">
    <citation type="submission" date="2018-05" db="EMBL/GenBank/DDBJ databases">
        <authorList>
            <person name="Li Y."/>
        </authorList>
    </citation>
    <scope>NUCLEOTIDE SEQUENCE [LARGE SCALE GENOMIC DNA]</scope>
    <source>
        <strain evidence="8">3d-2-2</strain>
    </source>
</reference>
<dbReference type="AlphaFoldDB" id="A0A2V1K2V2"/>
<dbReference type="Pfam" id="PF01479">
    <property type="entry name" value="S4"/>
    <property type="match status" value="1"/>
</dbReference>
<comment type="similarity">
    <text evidence="1">Belongs to the HSP15 family.</text>
</comment>
<dbReference type="Gene3D" id="3.10.290.10">
    <property type="entry name" value="RNA-binding S4 domain"/>
    <property type="match status" value="1"/>
</dbReference>
<comment type="caution">
    <text evidence="7">The sequence shown here is derived from an EMBL/GenBank/DDBJ whole genome shotgun (WGS) entry which is preliminary data.</text>
</comment>
<evidence type="ECO:0000259" key="6">
    <source>
        <dbReference type="SMART" id="SM00363"/>
    </source>
</evidence>
<gene>
    <name evidence="7" type="ORF">DD235_01395</name>
</gene>
<evidence type="ECO:0000256" key="4">
    <source>
        <dbReference type="PROSITE-ProRule" id="PRU00182"/>
    </source>
</evidence>